<dbReference type="Gene3D" id="1.10.3450.10">
    <property type="entry name" value="TTHA0068-like"/>
    <property type="match status" value="1"/>
</dbReference>
<dbReference type="OrthoDB" id="165483at2"/>
<dbReference type="EMBL" id="JWIR02000050">
    <property type="protein sequence ID" value="KKB37920.1"/>
    <property type="molecule type" value="Genomic_DNA"/>
</dbReference>
<keyword evidence="2" id="KW-1185">Reference proteome</keyword>
<evidence type="ECO:0000313" key="1">
    <source>
        <dbReference type="EMBL" id="KKB37920.1"/>
    </source>
</evidence>
<reference evidence="1" key="1">
    <citation type="submission" date="2015-02" db="EMBL/GenBank/DDBJ databases">
        <title>Genome Assembly of Bacillaceae bacterium MTCC 8252.</title>
        <authorList>
            <person name="Verma A."/>
            <person name="Khatri I."/>
            <person name="Mual P."/>
            <person name="Subramanian S."/>
            <person name="Krishnamurthi S."/>
        </authorList>
    </citation>
    <scope>NUCLEOTIDE SEQUENCE [LARGE SCALE GENOMIC DNA]</scope>
    <source>
        <strain evidence="1">MTCC 8252</strain>
    </source>
</reference>
<dbReference type="STRING" id="1221996.QY95_02697"/>
<accession>A0A0F5HXY9</accession>
<sequence>MYSYPLSYLSFLAHFHEDRDYFECHEVLEEFWKEKTDQAPDSVWVGLIQMAVSLYHHRRGNFIGAKKLMTKAVAIFHKREEELGELSIDREALLHQLSCRLREIENEESFTDMAIPFSDTKIVKQYRDFLQSSFLPAEEPAAEYIYHKHKMRDRSDVLAAREESLRTRRQLAAAAK</sequence>
<evidence type="ECO:0008006" key="3">
    <source>
        <dbReference type="Google" id="ProtNLM"/>
    </source>
</evidence>
<dbReference type="InterPro" id="IPR005500">
    <property type="entry name" value="DUF309"/>
</dbReference>
<name>A0A0F5HXY9_BACTR</name>
<protein>
    <recommendedName>
        <fullName evidence="3">DUF309 domain-containing protein</fullName>
    </recommendedName>
</protein>
<dbReference type="SUPFAM" id="SSF140663">
    <property type="entry name" value="TTHA0068-like"/>
    <property type="match status" value="1"/>
</dbReference>
<dbReference type="PANTHER" id="PTHR34796">
    <property type="entry name" value="EXPRESSED PROTEIN"/>
    <property type="match status" value="1"/>
</dbReference>
<dbReference type="RefSeq" id="WP_040047950.1">
    <property type="nucleotide sequence ID" value="NZ_JWIR02000050.1"/>
</dbReference>
<dbReference type="AlphaFoldDB" id="A0A0F5HXY9"/>
<gene>
    <name evidence="1" type="ORF">QY95_02697</name>
</gene>
<organism evidence="1 2">
    <name type="scientific">Bacillus thermotolerans</name>
    <name type="common">Quasibacillus thermotolerans</name>
    <dbReference type="NCBI Taxonomy" id="1221996"/>
    <lineage>
        <taxon>Bacteria</taxon>
        <taxon>Bacillati</taxon>
        <taxon>Bacillota</taxon>
        <taxon>Bacilli</taxon>
        <taxon>Bacillales</taxon>
        <taxon>Bacillaceae</taxon>
        <taxon>Bacillus</taxon>
    </lineage>
</organism>
<dbReference type="PANTHER" id="PTHR34796:SF1">
    <property type="entry name" value="EXPRESSED PROTEIN"/>
    <property type="match status" value="1"/>
</dbReference>
<comment type="caution">
    <text evidence="1">The sequence shown here is derived from an EMBL/GenBank/DDBJ whole genome shotgun (WGS) entry which is preliminary data.</text>
</comment>
<evidence type="ECO:0000313" key="2">
    <source>
        <dbReference type="Proteomes" id="UP000031563"/>
    </source>
</evidence>
<dbReference type="InterPro" id="IPR023203">
    <property type="entry name" value="TTHA0068_sf"/>
</dbReference>
<dbReference type="Pfam" id="PF03745">
    <property type="entry name" value="DUF309"/>
    <property type="match status" value="1"/>
</dbReference>
<dbReference type="Proteomes" id="UP000031563">
    <property type="component" value="Unassembled WGS sequence"/>
</dbReference>
<proteinExistence type="predicted"/>